<dbReference type="eggNOG" id="COG3386">
    <property type="taxonomic scope" value="Bacteria"/>
</dbReference>
<dbReference type="Gene3D" id="2.120.10.30">
    <property type="entry name" value="TolB, C-terminal domain"/>
    <property type="match status" value="1"/>
</dbReference>
<dbReference type="Proteomes" id="UP000016368">
    <property type="component" value="Unassembled WGS sequence"/>
</dbReference>
<accession>F3KY39</accession>
<dbReference type="EMBL" id="AEGR01000112">
    <property type="protein sequence ID" value="EGI75308.1"/>
    <property type="molecule type" value="Genomic_DNA"/>
</dbReference>
<proteinExistence type="predicted"/>
<dbReference type="SUPFAM" id="SSF63829">
    <property type="entry name" value="Calcium-dependent phosphotriesterase"/>
    <property type="match status" value="1"/>
</dbReference>
<name>F3KY39_9BURK</name>
<sequence length="322" mass="34477">MAVVAACLQGAAPTHAQTLAPPQTGIAAITFHVDQAYPESVAWSARQKTFFVGSLRKGTIGKVSLAGEYKPFAADKLMFGSGGIKYDAKRNWVWAALCDIGVSTQSSPSTQGKTAAIIAFDATTGRKKRYIDLAPLTEGGRCANDLAFDPKGNIYVTDSFAPVVYVIDRHFKPRVLVRSEKFQGDNFNLNGIAYHPDGFLLVGKHSTGEFFRIALKPQVEVHSISLSANLPGADGIDLIGKDSLVVAQNGGVDRAVQLTSADGWKTAQVQELGKSTVSFPTAVTSNGKDVYMLNNRVDTLIDPAAQKVSEYVLQRVPVGDSK</sequence>
<dbReference type="InterPro" id="IPR011042">
    <property type="entry name" value="6-blade_b-propeller_TolB-like"/>
</dbReference>
<gene>
    <name evidence="1" type="ORF">HGR_16927</name>
</gene>
<dbReference type="InterPro" id="IPR053224">
    <property type="entry name" value="Sensory_adhesion_molecule"/>
</dbReference>
<organism evidence="1 2">
    <name type="scientific">Hylemonella gracilis ATCC 19624</name>
    <dbReference type="NCBI Taxonomy" id="887062"/>
    <lineage>
        <taxon>Bacteria</taxon>
        <taxon>Pseudomonadati</taxon>
        <taxon>Pseudomonadota</taxon>
        <taxon>Betaproteobacteria</taxon>
        <taxon>Burkholderiales</taxon>
        <taxon>Comamonadaceae</taxon>
        <taxon>Hylemonella</taxon>
    </lineage>
</organism>
<dbReference type="AlphaFoldDB" id="F3KY39"/>
<reference evidence="1 2" key="1">
    <citation type="journal article" date="2011" name="EMBO J.">
        <title>Structural diversity of bacterial flagellar motors.</title>
        <authorList>
            <person name="Chen S."/>
            <person name="Beeby M."/>
            <person name="Murphy G.E."/>
            <person name="Leadbetter J.R."/>
            <person name="Hendrixson D.R."/>
            <person name="Briegel A."/>
            <person name="Li Z."/>
            <person name="Shi J."/>
            <person name="Tocheva E.I."/>
            <person name="Muller A."/>
            <person name="Dobro M.J."/>
            <person name="Jensen G.J."/>
        </authorList>
    </citation>
    <scope>NUCLEOTIDE SEQUENCE [LARGE SCALE GENOMIC DNA]</scope>
    <source>
        <strain evidence="1 2">ATCC 19624</strain>
    </source>
</reference>
<dbReference type="PANTHER" id="PTHR31460">
    <property type="match status" value="1"/>
</dbReference>
<comment type="caution">
    <text evidence="1">The sequence shown here is derived from an EMBL/GenBank/DDBJ whole genome shotgun (WGS) entry which is preliminary data.</text>
</comment>
<keyword evidence="2" id="KW-1185">Reference proteome</keyword>
<evidence type="ECO:0000313" key="1">
    <source>
        <dbReference type="EMBL" id="EGI75308.1"/>
    </source>
</evidence>
<protein>
    <recommendedName>
        <fullName evidence="3">Gluconolaconase</fullName>
    </recommendedName>
</protein>
<evidence type="ECO:0000313" key="2">
    <source>
        <dbReference type="Proteomes" id="UP000016368"/>
    </source>
</evidence>
<dbReference type="STRING" id="887062.HGR_16927"/>
<dbReference type="PANTHER" id="PTHR31460:SF3">
    <property type="entry name" value="MESOCENTIN"/>
    <property type="match status" value="1"/>
</dbReference>
<evidence type="ECO:0008006" key="3">
    <source>
        <dbReference type="Google" id="ProtNLM"/>
    </source>
</evidence>